<evidence type="ECO:0000259" key="6">
    <source>
        <dbReference type="PROSITE" id="PS50089"/>
    </source>
</evidence>
<dbReference type="PROSITE" id="PS00518">
    <property type="entry name" value="ZF_RING_1"/>
    <property type="match status" value="1"/>
</dbReference>
<proteinExistence type="predicted"/>
<dbReference type="InterPro" id="IPR001841">
    <property type="entry name" value="Znf_RING"/>
</dbReference>
<keyword evidence="3" id="KW-0862">Zinc</keyword>
<dbReference type="InterPro" id="IPR013083">
    <property type="entry name" value="Znf_RING/FYVE/PHD"/>
</dbReference>
<dbReference type="AlphaFoldDB" id="A0A6J1SD39"/>
<feature type="coiled-coil region" evidence="5">
    <location>
        <begin position="109"/>
        <end position="136"/>
    </location>
</feature>
<dbReference type="PANTHER" id="PTHR25464">
    <property type="entry name" value="TRIPARTITE MOTIF-CONTAINING PROTEIN 2-LIKE PROTEIN"/>
    <property type="match status" value="1"/>
</dbReference>
<evidence type="ECO:0000256" key="1">
    <source>
        <dbReference type="ARBA" id="ARBA00022723"/>
    </source>
</evidence>
<dbReference type="PROSITE" id="PS50089">
    <property type="entry name" value="ZF_RING_2"/>
    <property type="match status" value="1"/>
</dbReference>
<evidence type="ECO:0000256" key="4">
    <source>
        <dbReference type="PROSITE-ProRule" id="PRU00175"/>
    </source>
</evidence>
<evidence type="ECO:0000313" key="8">
    <source>
        <dbReference type="RefSeq" id="XP_026278602.2"/>
    </source>
</evidence>
<keyword evidence="2 4" id="KW-0863">Zinc-finger</keyword>
<dbReference type="InterPro" id="IPR027370">
    <property type="entry name" value="Znf-RING_euk"/>
</dbReference>
<dbReference type="SUPFAM" id="SSF57850">
    <property type="entry name" value="RING/U-box"/>
    <property type="match status" value="1"/>
</dbReference>
<organism evidence="7 9">
    <name type="scientific">Frankliniella occidentalis</name>
    <name type="common">Western flower thrips</name>
    <name type="synonym">Euthrips occidentalis</name>
    <dbReference type="NCBI Taxonomy" id="133901"/>
    <lineage>
        <taxon>Eukaryota</taxon>
        <taxon>Metazoa</taxon>
        <taxon>Ecdysozoa</taxon>
        <taxon>Arthropoda</taxon>
        <taxon>Hexapoda</taxon>
        <taxon>Insecta</taxon>
        <taxon>Pterygota</taxon>
        <taxon>Neoptera</taxon>
        <taxon>Paraneoptera</taxon>
        <taxon>Thysanoptera</taxon>
        <taxon>Terebrantia</taxon>
        <taxon>Thripoidea</taxon>
        <taxon>Thripidae</taxon>
        <taxon>Frankliniella</taxon>
    </lineage>
</organism>
<keyword evidence="1" id="KW-0479">Metal-binding</keyword>
<feature type="domain" description="RING-type" evidence="6">
    <location>
        <begin position="3"/>
        <end position="43"/>
    </location>
</feature>
<evidence type="ECO:0000313" key="7">
    <source>
        <dbReference type="Proteomes" id="UP000504606"/>
    </source>
</evidence>
<evidence type="ECO:0000256" key="5">
    <source>
        <dbReference type="SAM" id="Coils"/>
    </source>
</evidence>
<evidence type="ECO:0000313" key="9">
    <source>
        <dbReference type="RefSeq" id="XP_026278603.2"/>
    </source>
</evidence>
<dbReference type="RefSeq" id="XP_026278603.2">
    <property type="nucleotide sequence ID" value="XM_026422818.2"/>
</dbReference>
<evidence type="ECO:0000256" key="2">
    <source>
        <dbReference type="ARBA" id="ARBA00022771"/>
    </source>
</evidence>
<dbReference type="SMART" id="SM00184">
    <property type="entry name" value="RING"/>
    <property type="match status" value="1"/>
</dbReference>
<evidence type="ECO:0000256" key="3">
    <source>
        <dbReference type="ARBA" id="ARBA00022833"/>
    </source>
</evidence>
<protein>
    <submittedName>
        <fullName evidence="8 9">Uncharacterized protein LOC113206649</fullName>
    </submittedName>
</protein>
<dbReference type="GO" id="GO:0008270">
    <property type="term" value="F:zinc ion binding"/>
    <property type="evidence" value="ECO:0007669"/>
    <property type="project" value="UniProtKB-KW"/>
</dbReference>
<sequence length="410" mass="45143">MDCSICMESFNQAGHLPKVMPCGHTVCLGCLQRLGDKKCPSCRQEFQVAPASLPNNFNVLQLLQDRPDRTDKTPGWCSRCCALATPRCWVQHDVLGVRAALEHLLEGALPQAAGELERLKNQLQDKEAAHAVALLSGKSWDLTLRCGSHVLSGKLQDTKDASTKALLILAAAKGELKAHTNNIYTRSLDVVKDLSPSVRAEDRAVNVEMIRGVQRLLNVSTNAISFEALKIAEPTLDQLSLCEASLHILRVVLAMPRLKRLRVSACRGNDLHGEVASVAADSLSEGLTDVPARLQWLDLVSCPFGLMPALLPAHRLTLEVLQLDEGKHTQHMSCHQLFALLKRCDLRALRRLVLVDVLADLSANHRVHMSRDKDECSRRRSTLLGALPAGAAVLCWMCDGDDAKRYKEDF</sequence>
<gene>
    <name evidence="8 9 10" type="primary">LOC113206649</name>
</gene>
<dbReference type="KEGG" id="foc:113206649"/>
<keyword evidence="5" id="KW-0175">Coiled coil</keyword>
<dbReference type="InterPro" id="IPR032675">
    <property type="entry name" value="LRR_dom_sf"/>
</dbReference>
<dbReference type="Gene3D" id="3.30.40.10">
    <property type="entry name" value="Zinc/RING finger domain, C3HC4 (zinc finger)"/>
    <property type="match status" value="1"/>
</dbReference>
<accession>A0A6J1SD39</accession>
<dbReference type="Proteomes" id="UP000504606">
    <property type="component" value="Unplaced"/>
</dbReference>
<dbReference type="Gene3D" id="3.80.10.10">
    <property type="entry name" value="Ribonuclease Inhibitor"/>
    <property type="match status" value="1"/>
</dbReference>
<dbReference type="RefSeq" id="XP_052129125.1">
    <property type="nucleotide sequence ID" value="XM_052273165.1"/>
</dbReference>
<dbReference type="PANTHER" id="PTHR25464:SF2">
    <property type="entry name" value="RING-TYPE DOMAIN-CONTAINING PROTEIN"/>
    <property type="match status" value="1"/>
</dbReference>
<dbReference type="InterPro" id="IPR017907">
    <property type="entry name" value="Znf_RING_CS"/>
</dbReference>
<dbReference type="SUPFAM" id="SSF52047">
    <property type="entry name" value="RNI-like"/>
    <property type="match status" value="1"/>
</dbReference>
<dbReference type="OrthoDB" id="252722at2759"/>
<dbReference type="Pfam" id="PF13445">
    <property type="entry name" value="zf-RING_UBOX"/>
    <property type="match status" value="1"/>
</dbReference>
<dbReference type="RefSeq" id="XP_026278602.2">
    <property type="nucleotide sequence ID" value="XM_026422817.2"/>
</dbReference>
<reference evidence="8 9" key="1">
    <citation type="submission" date="2025-04" db="UniProtKB">
        <authorList>
            <consortium name="RefSeq"/>
        </authorList>
    </citation>
    <scope>IDENTIFICATION</scope>
    <source>
        <tissue evidence="8 9">Whole organism</tissue>
    </source>
</reference>
<keyword evidence="7" id="KW-1185">Reference proteome</keyword>
<evidence type="ECO:0000313" key="10">
    <source>
        <dbReference type="RefSeq" id="XP_052129125.1"/>
    </source>
</evidence>
<name>A0A6J1SD39_FRAOC</name>
<dbReference type="GeneID" id="113206649"/>